<dbReference type="InParanoid" id="G7DZ17"/>
<dbReference type="InterPro" id="IPR002347">
    <property type="entry name" value="SDR_fam"/>
</dbReference>
<evidence type="ECO:0000256" key="3">
    <source>
        <dbReference type="ARBA" id="ARBA00023002"/>
    </source>
</evidence>
<organism evidence="5 6">
    <name type="scientific">Mixia osmundae (strain CBS 9802 / IAM 14324 / JCM 22182 / KY 12970)</name>
    <dbReference type="NCBI Taxonomy" id="764103"/>
    <lineage>
        <taxon>Eukaryota</taxon>
        <taxon>Fungi</taxon>
        <taxon>Dikarya</taxon>
        <taxon>Basidiomycota</taxon>
        <taxon>Pucciniomycotina</taxon>
        <taxon>Mixiomycetes</taxon>
        <taxon>Mixiales</taxon>
        <taxon>Mixiaceae</taxon>
        <taxon>Mixia</taxon>
    </lineage>
</organism>
<evidence type="ECO:0000313" key="6">
    <source>
        <dbReference type="Proteomes" id="UP000009131"/>
    </source>
</evidence>
<dbReference type="Gene3D" id="3.40.50.720">
    <property type="entry name" value="NAD(P)-binding Rossmann-like Domain"/>
    <property type="match status" value="1"/>
</dbReference>
<dbReference type="AlphaFoldDB" id="G7DZ17"/>
<dbReference type="SUPFAM" id="SSF51735">
    <property type="entry name" value="NAD(P)-binding Rossmann-fold domains"/>
    <property type="match status" value="1"/>
</dbReference>
<keyword evidence="2" id="KW-0521">NADP</keyword>
<dbReference type="OMA" id="HGNAGQI"/>
<evidence type="ECO:0000256" key="2">
    <source>
        <dbReference type="ARBA" id="ARBA00022857"/>
    </source>
</evidence>
<evidence type="ECO:0000256" key="1">
    <source>
        <dbReference type="ARBA" id="ARBA00006484"/>
    </source>
</evidence>
<dbReference type="Pfam" id="PF13561">
    <property type="entry name" value="adh_short_C2"/>
    <property type="match status" value="1"/>
</dbReference>
<dbReference type="PRINTS" id="PR00081">
    <property type="entry name" value="GDHRDH"/>
</dbReference>
<dbReference type="InterPro" id="IPR020904">
    <property type="entry name" value="Sc_DH/Rdtase_CS"/>
</dbReference>
<comment type="similarity">
    <text evidence="1 4">Belongs to the short-chain dehydrogenases/reductases (SDR) family.</text>
</comment>
<sequence length="290" mass="30217">MASAAARLSNVTGHLSASFPTGLLAGEVAIITGAAQGIGRCAALMFAKEGAKVVVSDLDGEKAQKVVEEIKANGGEAIAVGGDVTAEDFPKKIIKTTVDKYGKINHLVTNAGFTYDKMSHTMTDAQFELMLKVHNTAPFRLIREAAPYFRIKDHAKRENRSITNVSSTSGLHGNAGQVNYAVAKSGVLGLSKTIAKEWGPFGVRCNTIAFGYISTRLTADKGLGAAIEVNGEKVALGIPGGASSGQNDRTSMIPLQRPGAPEEAAAGMLFLASPLAAYVTGHCLEVTGGR</sequence>
<dbReference type="EMBL" id="BABT02000067">
    <property type="protein sequence ID" value="GAA95827.1"/>
    <property type="molecule type" value="Genomic_DNA"/>
</dbReference>
<dbReference type="PANTHER" id="PTHR42760">
    <property type="entry name" value="SHORT-CHAIN DEHYDROGENASES/REDUCTASES FAMILY MEMBER"/>
    <property type="match status" value="1"/>
</dbReference>
<dbReference type="PRINTS" id="PR00080">
    <property type="entry name" value="SDRFAMILY"/>
</dbReference>
<protein>
    <recommendedName>
        <fullName evidence="7">3-oxoacyl-[acyl-carrier-protein] reductase</fullName>
    </recommendedName>
</protein>
<dbReference type="PANTHER" id="PTHR42760:SF133">
    <property type="entry name" value="3-OXOACYL-[ACYL-CARRIER-PROTEIN] REDUCTASE"/>
    <property type="match status" value="1"/>
</dbReference>
<dbReference type="GO" id="GO:0016616">
    <property type="term" value="F:oxidoreductase activity, acting on the CH-OH group of donors, NAD or NADP as acceptor"/>
    <property type="evidence" value="ECO:0007669"/>
    <property type="project" value="TreeGrafter"/>
</dbReference>
<dbReference type="HOGENOM" id="CLU_010194_1_3_1"/>
<dbReference type="GO" id="GO:0006633">
    <property type="term" value="P:fatty acid biosynthetic process"/>
    <property type="evidence" value="ECO:0007669"/>
    <property type="project" value="TreeGrafter"/>
</dbReference>
<gene>
    <name evidence="5" type="primary">Mo02484</name>
    <name evidence="5" type="ORF">E5Q_02484</name>
</gene>
<dbReference type="InterPro" id="IPR036291">
    <property type="entry name" value="NAD(P)-bd_dom_sf"/>
</dbReference>
<keyword evidence="3" id="KW-0560">Oxidoreductase</keyword>
<dbReference type="PROSITE" id="PS00061">
    <property type="entry name" value="ADH_SHORT"/>
    <property type="match status" value="1"/>
</dbReference>
<reference evidence="5 6" key="2">
    <citation type="journal article" date="2012" name="Open Biol.">
        <title>Characteristics of nucleosomes and linker DNA regions on the genome of the basidiomycete Mixia osmundae revealed by mono- and dinucleosome mapping.</title>
        <authorList>
            <person name="Nishida H."/>
            <person name="Kondo S."/>
            <person name="Matsumoto T."/>
            <person name="Suzuki Y."/>
            <person name="Yoshikawa H."/>
            <person name="Taylor T.D."/>
            <person name="Sugiyama J."/>
        </authorList>
    </citation>
    <scope>NUCLEOTIDE SEQUENCE [LARGE SCALE GENOMIC DNA]</scope>
    <source>
        <strain evidence="6">CBS 9802 / IAM 14324 / JCM 22182 / KY 12970</strain>
    </source>
</reference>
<dbReference type="GO" id="GO:0048038">
    <property type="term" value="F:quinone binding"/>
    <property type="evidence" value="ECO:0007669"/>
    <property type="project" value="TreeGrafter"/>
</dbReference>
<name>G7DZ17_MIXOS</name>
<dbReference type="OrthoDB" id="1393670at2759"/>
<dbReference type="FunFam" id="3.40.50.720:FF:000084">
    <property type="entry name" value="Short-chain dehydrogenase reductase"/>
    <property type="match status" value="1"/>
</dbReference>
<evidence type="ECO:0008006" key="7">
    <source>
        <dbReference type="Google" id="ProtNLM"/>
    </source>
</evidence>
<dbReference type="Pfam" id="PF00106">
    <property type="entry name" value="adh_short"/>
    <property type="match status" value="1"/>
</dbReference>
<keyword evidence="6" id="KW-1185">Reference proteome</keyword>
<dbReference type="STRING" id="764103.G7DZ17"/>
<comment type="caution">
    <text evidence="5">The sequence shown here is derived from an EMBL/GenBank/DDBJ whole genome shotgun (WGS) entry which is preliminary data.</text>
</comment>
<dbReference type="RefSeq" id="XP_014566828.1">
    <property type="nucleotide sequence ID" value="XM_014711342.1"/>
</dbReference>
<evidence type="ECO:0000256" key="4">
    <source>
        <dbReference type="RuleBase" id="RU000363"/>
    </source>
</evidence>
<proteinExistence type="inferred from homology"/>
<dbReference type="eggNOG" id="KOG1200">
    <property type="taxonomic scope" value="Eukaryota"/>
</dbReference>
<dbReference type="Proteomes" id="UP000009131">
    <property type="component" value="Unassembled WGS sequence"/>
</dbReference>
<evidence type="ECO:0000313" key="5">
    <source>
        <dbReference type="EMBL" id="GAA95827.1"/>
    </source>
</evidence>
<accession>G7DZ17</accession>
<reference evidence="5 6" key="1">
    <citation type="journal article" date="2011" name="J. Gen. Appl. Microbiol.">
        <title>Draft genome sequencing of the enigmatic basidiomycete Mixia osmundae.</title>
        <authorList>
            <person name="Nishida H."/>
            <person name="Nagatsuka Y."/>
            <person name="Sugiyama J."/>
        </authorList>
    </citation>
    <scope>NUCLEOTIDE SEQUENCE [LARGE SCALE GENOMIC DNA]</scope>
    <source>
        <strain evidence="6">CBS 9802 / IAM 14324 / JCM 22182 / KY 12970</strain>
    </source>
</reference>